<reference evidence="1 2" key="1">
    <citation type="submission" date="2021-05" db="EMBL/GenBank/DDBJ databases">
        <title>Comparative genomic studies on the polysaccharide-degrading batcterial strains of the Flammeovirga genus.</title>
        <authorList>
            <person name="Zewei F."/>
            <person name="Zheng Z."/>
            <person name="Yu L."/>
            <person name="Ruyue G."/>
            <person name="Yanhong M."/>
            <person name="Yuanyuan C."/>
            <person name="Jingyan G."/>
            <person name="Wenjun H."/>
        </authorList>
    </citation>
    <scope>NUCLEOTIDE SEQUENCE [LARGE SCALE GENOMIC DNA]</scope>
    <source>
        <strain evidence="1 2">NBRC:100898</strain>
    </source>
</reference>
<protein>
    <submittedName>
        <fullName evidence="1">Uncharacterized protein</fullName>
    </submittedName>
</protein>
<evidence type="ECO:0000313" key="2">
    <source>
        <dbReference type="Proteomes" id="UP000678679"/>
    </source>
</evidence>
<dbReference type="RefSeq" id="WP_169665450.1">
    <property type="nucleotide sequence ID" value="NZ_CP076133.1"/>
</dbReference>
<dbReference type="AlphaFoldDB" id="A0AAX1NAI7"/>
<dbReference type="EMBL" id="CP076133">
    <property type="protein sequence ID" value="QWG04558.1"/>
    <property type="molecule type" value="Genomic_DNA"/>
</dbReference>
<gene>
    <name evidence="1" type="ORF">KMW28_27050</name>
</gene>
<dbReference type="Proteomes" id="UP000678679">
    <property type="component" value="Chromosome 2"/>
</dbReference>
<dbReference type="KEGG" id="fya:KMW28_27050"/>
<sequence>MSNSEAYKQNIADTAELALKRLGIKEIQTAKQQISVVSKILQLATNRSKVAKITTQGDQHTKYYNDKSTLMLLAAYFACKYDYIHVFAQVDRRYNTDEVLTMSLYFECRVKRSGVKLRTALHLPECELNHIKSALAMFNFVIPYRFSFNEHVGISDEVQRTQVNLMEPFEVLKIENWEKACLGYVDSIVKEKRIRFDVSTQTLKVLAQYQIEVKREFIKYILIDEKSSSGQVISSTLFRRFK</sequence>
<name>A0AAX1NAI7_9BACT</name>
<evidence type="ECO:0000313" key="1">
    <source>
        <dbReference type="EMBL" id="QWG04558.1"/>
    </source>
</evidence>
<accession>A0AAX1NAI7</accession>
<keyword evidence="2" id="KW-1185">Reference proteome</keyword>
<organism evidence="1 2">
    <name type="scientific">Flammeovirga yaeyamensis</name>
    <dbReference type="NCBI Taxonomy" id="367791"/>
    <lineage>
        <taxon>Bacteria</taxon>
        <taxon>Pseudomonadati</taxon>
        <taxon>Bacteroidota</taxon>
        <taxon>Cytophagia</taxon>
        <taxon>Cytophagales</taxon>
        <taxon>Flammeovirgaceae</taxon>
        <taxon>Flammeovirga</taxon>
    </lineage>
</organism>
<proteinExistence type="predicted"/>